<dbReference type="PANTHER" id="PTHR30154">
    <property type="entry name" value="LEUCINE-RESPONSIVE REGULATORY PROTEIN"/>
    <property type="match status" value="1"/>
</dbReference>
<dbReference type="Pfam" id="PF13404">
    <property type="entry name" value="HTH_AsnC-type"/>
    <property type="match status" value="1"/>
</dbReference>
<comment type="caution">
    <text evidence="5">The sequence shown here is derived from an EMBL/GenBank/DDBJ whole genome shotgun (WGS) entry which is preliminary data.</text>
</comment>
<reference evidence="5 6" key="1">
    <citation type="submission" date="2019-07" db="EMBL/GenBank/DDBJ databases">
        <title>Whole genome shotgun sequence of Skermanella aerolata NBRC 106429.</title>
        <authorList>
            <person name="Hosoyama A."/>
            <person name="Uohara A."/>
            <person name="Ohji S."/>
            <person name="Ichikawa N."/>
        </authorList>
    </citation>
    <scope>NUCLEOTIDE SEQUENCE [LARGE SCALE GENOMIC DNA]</scope>
    <source>
        <strain evidence="5 6">NBRC 106429</strain>
    </source>
</reference>
<dbReference type="SUPFAM" id="SSF46785">
    <property type="entry name" value="Winged helix' DNA-binding domain"/>
    <property type="match status" value="1"/>
</dbReference>
<dbReference type="InterPro" id="IPR011008">
    <property type="entry name" value="Dimeric_a/b-barrel"/>
</dbReference>
<dbReference type="InterPro" id="IPR019888">
    <property type="entry name" value="Tscrpt_reg_AsnC-like"/>
</dbReference>
<dbReference type="InterPro" id="IPR019887">
    <property type="entry name" value="Tscrpt_reg_AsnC/Lrp_C"/>
</dbReference>
<dbReference type="PRINTS" id="PR00033">
    <property type="entry name" value="HTHASNC"/>
</dbReference>
<gene>
    <name evidence="5" type="ORF">SAE02_65030</name>
</gene>
<evidence type="ECO:0000256" key="2">
    <source>
        <dbReference type="ARBA" id="ARBA00023125"/>
    </source>
</evidence>
<keyword evidence="3" id="KW-0804">Transcription</keyword>
<protein>
    <recommendedName>
        <fullName evidence="4">HTH asnC-type domain-containing protein</fullName>
    </recommendedName>
</protein>
<dbReference type="InterPro" id="IPR036390">
    <property type="entry name" value="WH_DNA-bd_sf"/>
</dbReference>
<dbReference type="GO" id="GO:0043200">
    <property type="term" value="P:response to amino acid"/>
    <property type="evidence" value="ECO:0007669"/>
    <property type="project" value="TreeGrafter"/>
</dbReference>
<name>A0A512E0Y8_9PROT</name>
<dbReference type="InterPro" id="IPR036388">
    <property type="entry name" value="WH-like_DNA-bd_sf"/>
</dbReference>
<dbReference type="EMBL" id="BJYZ01000040">
    <property type="protein sequence ID" value="GEO42355.1"/>
    <property type="molecule type" value="Genomic_DNA"/>
</dbReference>
<dbReference type="RefSeq" id="WP_044435345.1">
    <property type="nucleotide sequence ID" value="NZ_BJYZ01000040.1"/>
</dbReference>
<dbReference type="PANTHER" id="PTHR30154:SF53">
    <property type="entry name" value="HTH-TYPE TRANSCRIPTIONAL REGULATOR LRPC"/>
    <property type="match status" value="1"/>
</dbReference>
<dbReference type="Gene3D" id="3.30.70.920">
    <property type="match status" value="1"/>
</dbReference>
<dbReference type="OrthoDB" id="9809462at2"/>
<dbReference type="SUPFAM" id="SSF54909">
    <property type="entry name" value="Dimeric alpha+beta barrel"/>
    <property type="match status" value="1"/>
</dbReference>
<evidence type="ECO:0000256" key="3">
    <source>
        <dbReference type="ARBA" id="ARBA00023163"/>
    </source>
</evidence>
<dbReference type="GO" id="GO:0005829">
    <property type="term" value="C:cytosol"/>
    <property type="evidence" value="ECO:0007669"/>
    <property type="project" value="TreeGrafter"/>
</dbReference>
<organism evidence="5 6">
    <name type="scientific">Skermanella aerolata</name>
    <dbReference type="NCBI Taxonomy" id="393310"/>
    <lineage>
        <taxon>Bacteria</taxon>
        <taxon>Pseudomonadati</taxon>
        <taxon>Pseudomonadota</taxon>
        <taxon>Alphaproteobacteria</taxon>
        <taxon>Rhodospirillales</taxon>
        <taxon>Azospirillaceae</taxon>
        <taxon>Skermanella</taxon>
    </lineage>
</organism>
<dbReference type="AlphaFoldDB" id="A0A512E0Y8"/>
<dbReference type="GO" id="GO:0043565">
    <property type="term" value="F:sequence-specific DNA binding"/>
    <property type="evidence" value="ECO:0007669"/>
    <property type="project" value="InterPro"/>
</dbReference>
<proteinExistence type="predicted"/>
<keyword evidence="1" id="KW-0805">Transcription regulation</keyword>
<evidence type="ECO:0000259" key="4">
    <source>
        <dbReference type="PROSITE" id="PS50956"/>
    </source>
</evidence>
<dbReference type="Gene3D" id="1.10.10.10">
    <property type="entry name" value="Winged helix-like DNA-binding domain superfamily/Winged helix DNA-binding domain"/>
    <property type="match status" value="1"/>
</dbReference>
<sequence length="148" mass="16730">MTNRQHPLDLDATDRRLIELLRDDSRLPTATLARHLDVSRGTVQNRIDRLLKNKVLMGFTVRLRDDVDTGSVRAIASLEVRSADHKSVLSALKRIPEISRVWSTNGRWDLVAEIRTGDLTTLDRVLTEIRTNRAITHSETSILLAEVG</sequence>
<evidence type="ECO:0000256" key="1">
    <source>
        <dbReference type="ARBA" id="ARBA00023015"/>
    </source>
</evidence>
<dbReference type="InterPro" id="IPR000485">
    <property type="entry name" value="AsnC-type_HTH_dom"/>
</dbReference>
<keyword evidence="2" id="KW-0238">DNA-binding</keyword>
<feature type="domain" description="HTH asnC-type" evidence="4">
    <location>
        <begin position="10"/>
        <end position="72"/>
    </location>
</feature>
<accession>A0A512E0Y8</accession>
<evidence type="ECO:0000313" key="6">
    <source>
        <dbReference type="Proteomes" id="UP000321523"/>
    </source>
</evidence>
<dbReference type="PROSITE" id="PS50956">
    <property type="entry name" value="HTH_ASNC_2"/>
    <property type="match status" value="1"/>
</dbReference>
<evidence type="ECO:0000313" key="5">
    <source>
        <dbReference type="EMBL" id="GEO42355.1"/>
    </source>
</evidence>
<dbReference type="Proteomes" id="UP000321523">
    <property type="component" value="Unassembled WGS sequence"/>
</dbReference>
<keyword evidence="6" id="KW-1185">Reference proteome</keyword>
<dbReference type="Pfam" id="PF01037">
    <property type="entry name" value="AsnC_trans_reg"/>
    <property type="match status" value="1"/>
</dbReference>
<dbReference type="SMART" id="SM00344">
    <property type="entry name" value="HTH_ASNC"/>
    <property type="match status" value="1"/>
</dbReference>